<dbReference type="InterPro" id="IPR004358">
    <property type="entry name" value="Sig_transdc_His_kin-like_C"/>
</dbReference>
<dbReference type="InterPro" id="IPR003594">
    <property type="entry name" value="HATPase_dom"/>
</dbReference>
<dbReference type="RefSeq" id="WP_066413550.1">
    <property type="nucleotide sequence ID" value="NZ_CP018866.1"/>
</dbReference>
<dbReference type="SUPFAM" id="SSF55874">
    <property type="entry name" value="ATPase domain of HSP90 chaperone/DNA topoisomerase II/histidine kinase"/>
    <property type="match status" value="1"/>
</dbReference>
<sequence>MENGLLIKKQLLQQYVQTHNKTNSISIVNEQKDPFLIVDLQGDILYASRKSETVLGYTKPELMRMNAYTLLSFGSYFTKDRVTSRVIPFYKKNEPVSTELNVTIIPIYESEEQIGLYLVFHTKDFEEQKEGTLKAEEEWKSLVDKNTVAAQLVAEFSRDIQYNITIIKGFVELIKRGYGYKEYYKLVESELARLDLVLRELSMLMLSNNRDIGMYSMRELLSEVLTLLKHQAYLNNIEFEEEFIFTKSKIYGDKNQLKLIFISLLKNAIEAMPEGGKVLVEARNNGDDTILIRIKDEGLGIPLDLLGKIGHSRFTTKKGGTGLGLIVSRQIIDDHYGTITFVTDQKGTAVEINLPVCE</sequence>
<gene>
    <name evidence="11" type="ORF">BC6307_22780</name>
</gene>
<evidence type="ECO:0000256" key="5">
    <source>
        <dbReference type="ARBA" id="ARBA00022741"/>
    </source>
</evidence>
<dbReference type="Gene3D" id="3.30.565.10">
    <property type="entry name" value="Histidine kinase-like ATPase, C-terminal domain"/>
    <property type="match status" value="1"/>
</dbReference>
<dbReference type="STRING" id="1314751.GCA_001591425_01251"/>
<evidence type="ECO:0000256" key="3">
    <source>
        <dbReference type="ARBA" id="ARBA00022553"/>
    </source>
</evidence>
<evidence type="ECO:0000256" key="4">
    <source>
        <dbReference type="ARBA" id="ARBA00022679"/>
    </source>
</evidence>
<name>A0A223KWQ2_9BACI</name>
<feature type="domain" description="PAS" evidence="10">
    <location>
        <begin position="20"/>
        <end position="63"/>
    </location>
</feature>
<dbReference type="PRINTS" id="PR00344">
    <property type="entry name" value="BCTRLSENSOR"/>
</dbReference>
<dbReference type="Proteomes" id="UP000215224">
    <property type="component" value="Chromosome"/>
</dbReference>
<dbReference type="Gene3D" id="3.30.450.20">
    <property type="entry name" value="PAS domain"/>
    <property type="match status" value="1"/>
</dbReference>
<protein>
    <recommendedName>
        <fullName evidence="2">histidine kinase</fullName>
        <ecNumber evidence="2">2.7.13.3</ecNumber>
    </recommendedName>
</protein>
<dbReference type="PANTHER" id="PTHR43065">
    <property type="entry name" value="SENSOR HISTIDINE KINASE"/>
    <property type="match status" value="1"/>
</dbReference>
<evidence type="ECO:0000256" key="1">
    <source>
        <dbReference type="ARBA" id="ARBA00000085"/>
    </source>
</evidence>
<dbReference type="GO" id="GO:0004673">
    <property type="term" value="F:protein histidine kinase activity"/>
    <property type="evidence" value="ECO:0007669"/>
    <property type="project" value="UniProtKB-EC"/>
</dbReference>
<dbReference type="EC" id="2.7.13.3" evidence="2"/>
<evidence type="ECO:0000256" key="2">
    <source>
        <dbReference type="ARBA" id="ARBA00012438"/>
    </source>
</evidence>
<dbReference type="InterPro" id="IPR036890">
    <property type="entry name" value="HATPase_C_sf"/>
</dbReference>
<dbReference type="InterPro" id="IPR005467">
    <property type="entry name" value="His_kinase_dom"/>
</dbReference>
<keyword evidence="12" id="KW-1185">Reference proteome</keyword>
<accession>A0A223KWQ2</accession>
<evidence type="ECO:0000256" key="7">
    <source>
        <dbReference type="ARBA" id="ARBA00022840"/>
    </source>
</evidence>
<evidence type="ECO:0000259" key="10">
    <source>
        <dbReference type="PROSITE" id="PS50112"/>
    </source>
</evidence>
<dbReference type="InterPro" id="IPR035965">
    <property type="entry name" value="PAS-like_dom_sf"/>
</dbReference>
<evidence type="ECO:0000256" key="8">
    <source>
        <dbReference type="ARBA" id="ARBA00023012"/>
    </source>
</evidence>
<proteinExistence type="predicted"/>
<evidence type="ECO:0000313" key="12">
    <source>
        <dbReference type="Proteomes" id="UP000215224"/>
    </source>
</evidence>
<keyword evidence="3" id="KW-0597">Phosphoprotein</keyword>
<evidence type="ECO:0000259" key="9">
    <source>
        <dbReference type="PROSITE" id="PS50109"/>
    </source>
</evidence>
<dbReference type="SUPFAM" id="SSF55785">
    <property type="entry name" value="PYP-like sensor domain (PAS domain)"/>
    <property type="match status" value="1"/>
</dbReference>
<feature type="domain" description="Histidine kinase" evidence="9">
    <location>
        <begin position="155"/>
        <end position="358"/>
    </location>
</feature>
<keyword evidence="8" id="KW-0902">Two-component regulatory system</keyword>
<dbReference type="SMART" id="SM00091">
    <property type="entry name" value="PAS"/>
    <property type="match status" value="1"/>
</dbReference>
<dbReference type="Pfam" id="PF00989">
    <property type="entry name" value="PAS"/>
    <property type="match status" value="1"/>
</dbReference>
<dbReference type="AlphaFoldDB" id="A0A223KWQ2"/>
<dbReference type="GO" id="GO:0005524">
    <property type="term" value="F:ATP binding"/>
    <property type="evidence" value="ECO:0007669"/>
    <property type="project" value="UniProtKB-KW"/>
</dbReference>
<dbReference type="SMART" id="SM00387">
    <property type="entry name" value="HATPase_c"/>
    <property type="match status" value="1"/>
</dbReference>
<keyword evidence="6" id="KW-0418">Kinase</keyword>
<keyword evidence="7" id="KW-0067">ATP-binding</keyword>
<dbReference type="GO" id="GO:0000160">
    <property type="term" value="P:phosphorelay signal transduction system"/>
    <property type="evidence" value="ECO:0007669"/>
    <property type="project" value="UniProtKB-KW"/>
</dbReference>
<keyword evidence="4" id="KW-0808">Transferase</keyword>
<organism evidence="11 12">
    <name type="scientific">Sutcliffiella cohnii</name>
    <dbReference type="NCBI Taxonomy" id="33932"/>
    <lineage>
        <taxon>Bacteria</taxon>
        <taxon>Bacillati</taxon>
        <taxon>Bacillota</taxon>
        <taxon>Bacilli</taxon>
        <taxon>Bacillales</taxon>
        <taxon>Bacillaceae</taxon>
        <taxon>Sutcliffiella</taxon>
    </lineage>
</organism>
<dbReference type="NCBIfam" id="TIGR00229">
    <property type="entry name" value="sensory_box"/>
    <property type="match status" value="1"/>
</dbReference>
<dbReference type="CDD" id="cd00130">
    <property type="entry name" value="PAS"/>
    <property type="match status" value="1"/>
</dbReference>
<dbReference type="PANTHER" id="PTHR43065:SF10">
    <property type="entry name" value="PEROXIDE STRESS-ACTIVATED HISTIDINE KINASE MAK3"/>
    <property type="match status" value="1"/>
</dbReference>
<dbReference type="PROSITE" id="PS50112">
    <property type="entry name" value="PAS"/>
    <property type="match status" value="1"/>
</dbReference>
<dbReference type="PROSITE" id="PS50109">
    <property type="entry name" value="HIS_KIN"/>
    <property type="match status" value="1"/>
</dbReference>
<dbReference type="EMBL" id="CP018866">
    <property type="protein sequence ID" value="AST93900.1"/>
    <property type="molecule type" value="Genomic_DNA"/>
</dbReference>
<evidence type="ECO:0000256" key="6">
    <source>
        <dbReference type="ARBA" id="ARBA00022777"/>
    </source>
</evidence>
<evidence type="ECO:0000313" key="11">
    <source>
        <dbReference type="EMBL" id="AST93900.1"/>
    </source>
</evidence>
<keyword evidence="5" id="KW-0547">Nucleotide-binding</keyword>
<dbReference type="InterPro" id="IPR013767">
    <property type="entry name" value="PAS_fold"/>
</dbReference>
<dbReference type="KEGG" id="bcoh:BC6307_22780"/>
<dbReference type="Pfam" id="PF02518">
    <property type="entry name" value="HATPase_c"/>
    <property type="match status" value="1"/>
</dbReference>
<reference evidence="11 12" key="1">
    <citation type="submission" date="2016-12" db="EMBL/GenBank/DDBJ databases">
        <title>The whole genome sequencing and assembly of Bacillus cohnii DSM 6307T strain.</title>
        <authorList>
            <person name="Lee Y.-J."/>
            <person name="Yi H."/>
            <person name="Bahn Y.-S."/>
            <person name="Kim J.F."/>
            <person name="Lee D.-W."/>
        </authorList>
    </citation>
    <scope>NUCLEOTIDE SEQUENCE [LARGE SCALE GENOMIC DNA]</scope>
    <source>
        <strain evidence="11 12">DSM 6307</strain>
    </source>
</reference>
<dbReference type="InterPro" id="IPR000014">
    <property type="entry name" value="PAS"/>
</dbReference>
<comment type="catalytic activity">
    <reaction evidence="1">
        <text>ATP + protein L-histidine = ADP + protein N-phospho-L-histidine.</text>
        <dbReference type="EC" id="2.7.13.3"/>
    </reaction>
</comment>
<dbReference type="GO" id="GO:0006355">
    <property type="term" value="P:regulation of DNA-templated transcription"/>
    <property type="evidence" value="ECO:0007669"/>
    <property type="project" value="InterPro"/>
</dbReference>